<evidence type="ECO:0000259" key="2">
    <source>
        <dbReference type="Pfam" id="PF07859"/>
    </source>
</evidence>
<feature type="domain" description="Alpha/beta hydrolase fold-3" evidence="2">
    <location>
        <begin position="163"/>
        <end position="380"/>
    </location>
</feature>
<accession>A0A511KDU6</accession>
<dbReference type="Proteomes" id="UP000321518">
    <property type="component" value="Unassembled WGS sequence"/>
</dbReference>
<dbReference type="InterPro" id="IPR050300">
    <property type="entry name" value="GDXG_lipolytic_enzyme"/>
</dbReference>
<dbReference type="PANTHER" id="PTHR48081">
    <property type="entry name" value="AB HYDROLASE SUPERFAMILY PROTEIN C4A8.06C"/>
    <property type="match status" value="1"/>
</dbReference>
<dbReference type="PANTHER" id="PTHR48081:SF26">
    <property type="entry name" value="ALPHA_BETA HYDROLASE FOLD-3 DOMAIN-CONTAINING PROTEIN"/>
    <property type="match status" value="1"/>
</dbReference>
<keyword evidence="1" id="KW-0378">Hydrolase</keyword>
<protein>
    <submittedName>
        <fullName evidence="3">Lipase/esterase</fullName>
    </submittedName>
</protein>
<proteinExistence type="predicted"/>
<dbReference type="InterPro" id="IPR013094">
    <property type="entry name" value="AB_hydrolase_3"/>
</dbReference>
<organism evidence="3 4">
    <name type="scientific">Rhodotorula toruloides</name>
    <name type="common">Yeast</name>
    <name type="synonym">Rhodosporidium toruloides</name>
    <dbReference type="NCBI Taxonomy" id="5286"/>
    <lineage>
        <taxon>Eukaryota</taxon>
        <taxon>Fungi</taxon>
        <taxon>Dikarya</taxon>
        <taxon>Basidiomycota</taxon>
        <taxon>Pucciniomycotina</taxon>
        <taxon>Microbotryomycetes</taxon>
        <taxon>Sporidiobolales</taxon>
        <taxon>Sporidiobolaceae</taxon>
        <taxon>Rhodotorula</taxon>
    </lineage>
</organism>
<dbReference type="EMBL" id="BJWK01000005">
    <property type="protein sequence ID" value="GEM08145.1"/>
    <property type="molecule type" value="Genomic_DNA"/>
</dbReference>
<evidence type="ECO:0000256" key="1">
    <source>
        <dbReference type="ARBA" id="ARBA00022801"/>
    </source>
</evidence>
<evidence type="ECO:0000313" key="3">
    <source>
        <dbReference type="EMBL" id="GEM08145.1"/>
    </source>
</evidence>
<name>A0A511KDU6_RHOTO</name>
<dbReference type="Gene3D" id="3.40.50.1820">
    <property type="entry name" value="alpha/beta hydrolase"/>
    <property type="match status" value="1"/>
</dbReference>
<dbReference type="InterPro" id="IPR029058">
    <property type="entry name" value="AB_hydrolase_fold"/>
</dbReference>
<dbReference type="SUPFAM" id="SSF53474">
    <property type="entry name" value="alpha/beta-Hydrolases"/>
    <property type="match status" value="1"/>
</dbReference>
<comment type="caution">
    <text evidence="3">The sequence shown here is derived from an EMBL/GenBank/DDBJ whole genome shotgun (WGS) entry which is preliminary data.</text>
</comment>
<reference evidence="3 4" key="1">
    <citation type="submission" date="2019-07" db="EMBL/GenBank/DDBJ databases">
        <title>Rhodotorula toruloides NBRC10032 genome sequencing.</title>
        <authorList>
            <person name="Shida Y."/>
            <person name="Takaku H."/>
            <person name="Ogasawara W."/>
            <person name="Mori K."/>
        </authorList>
    </citation>
    <scope>NUCLEOTIDE SEQUENCE [LARGE SCALE GENOMIC DNA]</scope>
    <source>
        <strain evidence="3 4">NBRC10032</strain>
    </source>
</reference>
<dbReference type="OrthoDB" id="2152029at2759"/>
<gene>
    <name evidence="3" type="ORF">Rt10032_c05g2162</name>
</gene>
<dbReference type="Pfam" id="PF07859">
    <property type="entry name" value="Abhydrolase_3"/>
    <property type="match status" value="1"/>
</dbReference>
<dbReference type="GO" id="GO:0016787">
    <property type="term" value="F:hydrolase activity"/>
    <property type="evidence" value="ECO:0007669"/>
    <property type="project" value="UniProtKB-KW"/>
</dbReference>
<dbReference type="AlphaFoldDB" id="A0A511KDU6"/>
<sequence length="494" mass="53090">MAVPEPTAGPPAITAASSPLLSTVGTVASLFGTALTTTAKHYTVGGHAPTWTLKTSILTNIIRHKSGIDLAARQKNPPKTADDILRLARETRESTEKMLAKDADKLEDGVIAFVDIDVKKRKFGGLLAELSAQEDGTRKVKAEWLAHITLLDGTKPLSNMVILSTHGGAHVRCSPATHRAMHTEMSGATECLVFSVDYRLSPEVVFPASLLDTVHAYLYLTEDLGIPSSQILVEGDSAGGHLALQLLMYLRDAGLPQVAGGLLLSPWVDMSSSFASWDENRLIDYLALDDPDDPLRPSRLYLIGADPSKETSYCELLTHPSVSPSLAPLSSLSSLPPLLIQGAGLECLRDEDTVLARRLRKAGNEKVTHQVWMDGVHVFQLLQADRAGKAAMRSLAEWVEGTYGSAKEGGTEWAEKPLALLKAERDARIARVGRIATAKPAAPHGFKWEKTVERLADVGVKKEGAIEAAKQAAEEANAVADGLAQSEAFRPVRA</sequence>
<evidence type="ECO:0000313" key="4">
    <source>
        <dbReference type="Proteomes" id="UP000321518"/>
    </source>
</evidence>